<evidence type="ECO:0000313" key="1">
    <source>
        <dbReference type="EMBL" id="JAE27220.1"/>
    </source>
</evidence>
<proteinExistence type="predicted"/>
<accession>A0A0A9GQ05</accession>
<protein>
    <submittedName>
        <fullName evidence="1">Uncharacterized protein</fullName>
    </submittedName>
</protein>
<dbReference type="EMBL" id="GBRH01170676">
    <property type="protein sequence ID" value="JAE27220.1"/>
    <property type="molecule type" value="Transcribed_RNA"/>
</dbReference>
<sequence length="28" mass="3121">MSVMDVVHLQISMCNVTATVLARNKDML</sequence>
<reference evidence="1" key="1">
    <citation type="submission" date="2014-09" db="EMBL/GenBank/DDBJ databases">
        <authorList>
            <person name="Magalhaes I.L.F."/>
            <person name="Oliveira U."/>
            <person name="Santos F.R."/>
            <person name="Vidigal T.H.D.A."/>
            <person name="Brescovit A.D."/>
            <person name="Santos A.J."/>
        </authorList>
    </citation>
    <scope>NUCLEOTIDE SEQUENCE</scope>
    <source>
        <tissue evidence="1">Shoot tissue taken approximately 20 cm above the soil surface</tissue>
    </source>
</reference>
<organism evidence="1">
    <name type="scientific">Arundo donax</name>
    <name type="common">Giant reed</name>
    <name type="synonym">Donax arundinaceus</name>
    <dbReference type="NCBI Taxonomy" id="35708"/>
    <lineage>
        <taxon>Eukaryota</taxon>
        <taxon>Viridiplantae</taxon>
        <taxon>Streptophyta</taxon>
        <taxon>Embryophyta</taxon>
        <taxon>Tracheophyta</taxon>
        <taxon>Spermatophyta</taxon>
        <taxon>Magnoliopsida</taxon>
        <taxon>Liliopsida</taxon>
        <taxon>Poales</taxon>
        <taxon>Poaceae</taxon>
        <taxon>PACMAD clade</taxon>
        <taxon>Arundinoideae</taxon>
        <taxon>Arundineae</taxon>
        <taxon>Arundo</taxon>
    </lineage>
</organism>
<reference evidence="1" key="2">
    <citation type="journal article" date="2015" name="Data Brief">
        <title>Shoot transcriptome of the giant reed, Arundo donax.</title>
        <authorList>
            <person name="Barrero R.A."/>
            <person name="Guerrero F.D."/>
            <person name="Moolhuijzen P."/>
            <person name="Goolsby J.A."/>
            <person name="Tidwell J."/>
            <person name="Bellgard S.E."/>
            <person name="Bellgard M.I."/>
        </authorList>
    </citation>
    <scope>NUCLEOTIDE SEQUENCE</scope>
    <source>
        <tissue evidence="1">Shoot tissue taken approximately 20 cm above the soil surface</tissue>
    </source>
</reference>
<name>A0A0A9GQ05_ARUDO</name>
<dbReference type="AlphaFoldDB" id="A0A0A9GQ05"/>